<dbReference type="GO" id="GO:0003677">
    <property type="term" value="F:DNA binding"/>
    <property type="evidence" value="ECO:0007669"/>
    <property type="project" value="UniProtKB-KW"/>
</dbReference>
<dbReference type="InterPro" id="IPR036397">
    <property type="entry name" value="RNaseH_sf"/>
</dbReference>
<dbReference type="InterPro" id="IPR012337">
    <property type="entry name" value="RNaseH-like_sf"/>
</dbReference>
<keyword evidence="3" id="KW-0540">Nuclease</keyword>
<evidence type="ECO:0000256" key="14">
    <source>
        <dbReference type="ARBA" id="ARBA00023268"/>
    </source>
</evidence>
<evidence type="ECO:0000256" key="2">
    <source>
        <dbReference type="ARBA" id="ARBA00022695"/>
    </source>
</evidence>
<evidence type="ECO:0000256" key="16">
    <source>
        <dbReference type="ARBA" id="ARBA00049244"/>
    </source>
</evidence>
<dbReference type="GeneID" id="90957352"/>
<comment type="caution">
    <text evidence="19">The sequence shown here is derived from an EMBL/GenBank/DDBJ whole genome shotgun (WGS) entry which is preliminary data.</text>
</comment>
<comment type="catalytic activity">
    <reaction evidence="15">
        <text>DNA(n) + a 2'-deoxyribonucleoside 5'-triphosphate = DNA(n+1) + diphosphate</text>
        <dbReference type="Rhea" id="RHEA:22508"/>
        <dbReference type="Rhea" id="RHEA-COMP:17339"/>
        <dbReference type="Rhea" id="RHEA-COMP:17340"/>
        <dbReference type="ChEBI" id="CHEBI:33019"/>
        <dbReference type="ChEBI" id="CHEBI:61560"/>
        <dbReference type="ChEBI" id="CHEBI:173112"/>
        <dbReference type="EC" id="2.7.7.49"/>
    </reaction>
</comment>
<keyword evidence="4" id="KW-0479">Metal-binding</keyword>
<name>A0A834VM56_9PLEO</name>
<protein>
    <recommendedName>
        <fullName evidence="18">Integrase catalytic domain-containing protein</fullName>
    </recommendedName>
</protein>
<feature type="region of interest" description="Disordered" evidence="17">
    <location>
        <begin position="346"/>
        <end position="373"/>
    </location>
</feature>
<dbReference type="PROSITE" id="PS50994">
    <property type="entry name" value="INTEGRASE"/>
    <property type="match status" value="1"/>
</dbReference>
<dbReference type="CDD" id="cd09272">
    <property type="entry name" value="RNase_HI_RT_Ty1"/>
    <property type="match status" value="1"/>
</dbReference>
<evidence type="ECO:0000256" key="13">
    <source>
        <dbReference type="ARBA" id="ARBA00023172"/>
    </source>
</evidence>
<dbReference type="SUPFAM" id="SSF53098">
    <property type="entry name" value="Ribonuclease H-like"/>
    <property type="match status" value="1"/>
</dbReference>
<evidence type="ECO:0000256" key="12">
    <source>
        <dbReference type="ARBA" id="ARBA00023125"/>
    </source>
</evidence>
<dbReference type="InterPro" id="IPR039537">
    <property type="entry name" value="Retrotran_Ty1/copia-like"/>
</dbReference>
<dbReference type="GO" id="GO:0003723">
    <property type="term" value="F:RNA binding"/>
    <property type="evidence" value="ECO:0007669"/>
    <property type="project" value="UniProtKB-KW"/>
</dbReference>
<dbReference type="GO" id="GO:0046872">
    <property type="term" value="F:metal ion binding"/>
    <property type="evidence" value="ECO:0007669"/>
    <property type="project" value="UniProtKB-KW"/>
</dbReference>
<dbReference type="RefSeq" id="XP_065960759.1">
    <property type="nucleotide sequence ID" value="XM_066108767.1"/>
</dbReference>
<evidence type="ECO:0000256" key="4">
    <source>
        <dbReference type="ARBA" id="ARBA00022723"/>
    </source>
</evidence>
<keyword evidence="11" id="KW-0808">Transferase</keyword>
<evidence type="ECO:0000256" key="15">
    <source>
        <dbReference type="ARBA" id="ARBA00048173"/>
    </source>
</evidence>
<dbReference type="GO" id="GO:0003887">
    <property type="term" value="F:DNA-directed DNA polymerase activity"/>
    <property type="evidence" value="ECO:0007669"/>
    <property type="project" value="UniProtKB-KW"/>
</dbReference>
<dbReference type="PANTHER" id="PTHR42648">
    <property type="entry name" value="TRANSPOSASE, PUTATIVE-RELATED"/>
    <property type="match status" value="1"/>
</dbReference>
<dbReference type="GO" id="GO:0003964">
    <property type="term" value="F:RNA-directed DNA polymerase activity"/>
    <property type="evidence" value="ECO:0007669"/>
    <property type="project" value="UniProtKB-KW"/>
</dbReference>
<keyword evidence="10" id="KW-0695">RNA-directed DNA polymerase</keyword>
<keyword evidence="6" id="KW-0378">Hydrolase</keyword>
<dbReference type="InterPro" id="IPR013103">
    <property type="entry name" value="RVT_2"/>
</dbReference>
<dbReference type="Pfam" id="PF25597">
    <property type="entry name" value="SH3_retrovirus"/>
    <property type="match status" value="1"/>
</dbReference>
<dbReference type="Pfam" id="PF07727">
    <property type="entry name" value="RVT_2"/>
    <property type="match status" value="1"/>
</dbReference>
<feature type="domain" description="Integrase catalytic" evidence="18">
    <location>
        <begin position="616"/>
        <end position="784"/>
    </location>
</feature>
<feature type="region of interest" description="Disordered" evidence="17">
    <location>
        <begin position="920"/>
        <end position="988"/>
    </location>
</feature>
<accession>A0A834VM56</accession>
<keyword evidence="2" id="KW-0548">Nucleotidyltransferase</keyword>
<dbReference type="InterPro" id="IPR043502">
    <property type="entry name" value="DNA/RNA_pol_sf"/>
</dbReference>
<keyword evidence="9" id="KW-0229">DNA integration</keyword>
<feature type="compositionally biased region" description="Basic and acidic residues" evidence="17">
    <location>
        <begin position="972"/>
        <end position="985"/>
    </location>
</feature>
<dbReference type="Gene3D" id="3.30.420.10">
    <property type="entry name" value="Ribonuclease H-like superfamily/Ribonuclease H"/>
    <property type="match status" value="1"/>
</dbReference>
<evidence type="ECO:0000256" key="3">
    <source>
        <dbReference type="ARBA" id="ARBA00022722"/>
    </source>
</evidence>
<evidence type="ECO:0000256" key="1">
    <source>
        <dbReference type="ARBA" id="ARBA00022578"/>
    </source>
</evidence>
<keyword evidence="14" id="KW-0511">Multifunctional enzyme</keyword>
<evidence type="ECO:0000256" key="9">
    <source>
        <dbReference type="ARBA" id="ARBA00022908"/>
    </source>
</evidence>
<evidence type="ECO:0000256" key="6">
    <source>
        <dbReference type="ARBA" id="ARBA00022801"/>
    </source>
</evidence>
<dbReference type="GO" id="GO:0032196">
    <property type="term" value="P:transposition"/>
    <property type="evidence" value="ECO:0007669"/>
    <property type="project" value="UniProtKB-KW"/>
</dbReference>
<dbReference type="Proteomes" id="UP000245464">
    <property type="component" value="Chromosome 7"/>
</dbReference>
<evidence type="ECO:0000256" key="10">
    <source>
        <dbReference type="ARBA" id="ARBA00022918"/>
    </source>
</evidence>
<evidence type="ECO:0000313" key="19">
    <source>
        <dbReference type="EMBL" id="KAF7568043.1"/>
    </source>
</evidence>
<evidence type="ECO:0000256" key="8">
    <source>
        <dbReference type="ARBA" id="ARBA00022884"/>
    </source>
</evidence>
<dbReference type="InterPro" id="IPR001584">
    <property type="entry name" value="Integrase_cat-core"/>
</dbReference>
<dbReference type="GO" id="GO:0015074">
    <property type="term" value="P:DNA integration"/>
    <property type="evidence" value="ECO:0007669"/>
    <property type="project" value="UniProtKB-KW"/>
</dbReference>
<dbReference type="GO" id="GO:0005634">
    <property type="term" value="C:nucleus"/>
    <property type="evidence" value="ECO:0007669"/>
    <property type="project" value="UniProtKB-ARBA"/>
</dbReference>
<dbReference type="EMBL" id="NQIK02000007">
    <property type="protein sequence ID" value="KAF7568043.1"/>
    <property type="molecule type" value="Genomic_DNA"/>
</dbReference>
<comment type="catalytic activity">
    <reaction evidence="16">
        <text>DNA(n) + a 2'-deoxyribonucleoside 5'-triphosphate = DNA(n+1) + diphosphate</text>
        <dbReference type="Rhea" id="RHEA:22508"/>
        <dbReference type="Rhea" id="RHEA-COMP:17339"/>
        <dbReference type="Rhea" id="RHEA-COMP:17340"/>
        <dbReference type="ChEBI" id="CHEBI:33019"/>
        <dbReference type="ChEBI" id="CHEBI:61560"/>
        <dbReference type="ChEBI" id="CHEBI:173112"/>
        <dbReference type="EC" id="2.7.7.7"/>
    </reaction>
</comment>
<keyword evidence="12" id="KW-0238">DNA-binding</keyword>
<evidence type="ECO:0000256" key="5">
    <source>
        <dbReference type="ARBA" id="ARBA00022759"/>
    </source>
</evidence>
<dbReference type="GO" id="GO:0004519">
    <property type="term" value="F:endonuclease activity"/>
    <property type="evidence" value="ECO:0007669"/>
    <property type="project" value="UniProtKB-KW"/>
</dbReference>
<evidence type="ECO:0000256" key="17">
    <source>
        <dbReference type="SAM" id="MobiDB-lite"/>
    </source>
</evidence>
<evidence type="ECO:0000256" key="7">
    <source>
        <dbReference type="ARBA" id="ARBA00022842"/>
    </source>
</evidence>
<evidence type="ECO:0000256" key="11">
    <source>
        <dbReference type="ARBA" id="ARBA00022932"/>
    </source>
</evidence>
<keyword evidence="1" id="KW-0815">Transposition</keyword>
<dbReference type="SUPFAM" id="SSF56672">
    <property type="entry name" value="DNA/RNA polymerases"/>
    <property type="match status" value="1"/>
</dbReference>
<reference evidence="19" key="1">
    <citation type="journal article" date="2018" name="BMC Genomics">
        <title>Comparative genomics of the wheat fungal pathogen Pyrenophora tritici-repentis reveals chromosomal variations and genome plasticity.</title>
        <authorList>
            <person name="Moolhuijzen P."/>
            <person name="See P.T."/>
            <person name="Hane J.K."/>
            <person name="Shi G."/>
            <person name="Liu Z."/>
            <person name="Oliver R.P."/>
            <person name="Moffat C.S."/>
        </authorList>
    </citation>
    <scope>NUCLEOTIDE SEQUENCE [LARGE SCALE GENOMIC DNA]</scope>
    <source>
        <strain evidence="19">M4</strain>
    </source>
</reference>
<keyword evidence="7" id="KW-0460">Magnesium</keyword>
<evidence type="ECO:0000313" key="20">
    <source>
        <dbReference type="Proteomes" id="UP000245464"/>
    </source>
</evidence>
<gene>
    <name evidence="19" type="ORF">PtrM4_126560</name>
</gene>
<dbReference type="PANTHER" id="PTHR42648:SF11">
    <property type="entry name" value="TRANSPOSON TY4-P GAG-POL POLYPROTEIN"/>
    <property type="match status" value="1"/>
</dbReference>
<organism evidence="19 20">
    <name type="scientific">Pyrenophora tritici-repentis</name>
    <dbReference type="NCBI Taxonomy" id="45151"/>
    <lineage>
        <taxon>Eukaryota</taxon>
        <taxon>Fungi</taxon>
        <taxon>Dikarya</taxon>
        <taxon>Ascomycota</taxon>
        <taxon>Pezizomycotina</taxon>
        <taxon>Dothideomycetes</taxon>
        <taxon>Pleosporomycetidae</taxon>
        <taxon>Pleosporales</taxon>
        <taxon>Pleosporineae</taxon>
        <taxon>Pleosporaceae</taxon>
        <taxon>Pyrenophora</taxon>
    </lineage>
</organism>
<dbReference type="GO" id="GO:0016787">
    <property type="term" value="F:hydrolase activity"/>
    <property type="evidence" value="ECO:0007669"/>
    <property type="project" value="UniProtKB-KW"/>
</dbReference>
<dbReference type="InterPro" id="IPR057670">
    <property type="entry name" value="SH3_retrovirus"/>
</dbReference>
<keyword evidence="11" id="KW-0239">DNA-directed DNA polymerase</keyword>
<evidence type="ECO:0000259" key="18">
    <source>
        <dbReference type="PROSITE" id="PS50994"/>
    </source>
</evidence>
<dbReference type="GO" id="GO:0006310">
    <property type="term" value="P:DNA recombination"/>
    <property type="evidence" value="ECO:0007669"/>
    <property type="project" value="UniProtKB-KW"/>
</dbReference>
<sequence length="1598" mass="181138">MATMNSDLLITKTTVILDQPSDWQKWIFLRKDSAQRNDLWAYVNPNVALETVLKLEDEKPAKKEAGAFYGRERQVGIVYDLEHLDEHEYRKYSAWYTSYQKELTKFEKKELALRQFNSEIATTISERRLHWIMNLDTPHARLRKLKNQLCPSTAERETQLLSQYIALRKMPKRANIESWLDSWEELLELMAAAEMAEVKGTRAQRDFLDSVQSTDDSWATSQRISMITKQEEGESFLPAVDLVGRFRLYYRQMKPVASTLGTFAALGDPQEVSQQSQISQDTDKFRKINCLCGEKHRFIDCPYVNSAKRSSGWKADLDMKKKFDTIRSRGEGSRISAVLRSVEAKLAKQGQQSKPQSAAFDDGSTKSGRSSNACLQVEATQQPSSLLTRWILDPGSNLHVSNHRNSTWRKLADANAHDEILAGGQRIPIKEWGEVKIMINTPHGTSPIKLTWVAYIPSFFTSLVALSRCRTMGIEFDSGRDCLYQKSPKNVVCKLSPEGGHWLMDSDENERPRVEDLRSTAVAESTSVAKSVNAAEKRRIQAVKPSYADRRPLELTAEEAHEIWGHPSAKVISKLEQGVDGVKIKEGTIAPTWETCTTCIEAKLHKFKSRRPPREPATRPFERLAIDLVQLRKTGERCYNGDVWLLHAVCQNCKLHLAACLPNKSAPMLLTTIERLLARIETQYGVKVRAIKIDGERGYSLLHQLFLDRGIEIETRAPYTEEQNGLIERAGSTIIARARAIRIGSGLPKELANECAMTAVYLLNRTPVESLSWKTPYEVAGGHKPSMAHLSKIGAQAYYLNNKLKRGDKMESRALIGHLVGYDSTNIFRIWLPESHTVIRTRDVVFRSNTRYDGSTVYADLRVARTVKTVLDIADYEGEVEELEISELLELAAPLDSQGTKMLEEDEAHDQLIEELLQQSAKGEQSKPVRSIDLGGSLVSPNTIGRRSRDASVEEEISLPKGYEPVQGDQEAPNRRENNAPKRTDPAITSDNIVAGKRTRGSAHAAYLSTFAVTYLSTFASAINPVKVRELHEPKKVRLHRDYLPPPPKRWSDLENHPFGNRFKLAAQAEIDDIVRKGCFKPEAQEEGVAEGEILPLMWVFTYKFDEDGYLMKFKARLVVRGDLQQIYEDTYAATLAARIFRFLVALMAAFGLKAFQYDVLNAFLNAKVDRKIYVQTPEGYIDQFGPLLRLWRALYGLKEAPLLWYNDLCTSLQKMGLKPVPGIPCLFTNEKLIVFFYVDDIVVLVRPEDLAAHEEFERALKDRYEIRCLGKLSWFLGIRVVRDEEQGKVWLLQDSFIDKVAANFKLQKKSGRYPATPLNEGLGPSDEEPNAERTKEFQSLTGSLAFISCITRPDVAKAHSVLAQHLQNPSQKHLAAAKHVWEYLIGTQYYAICATALRTEIASYITEGEANEAGVEPLFFGASDAAFADNLETRRSSHGFIFKLYGMPIDWKATVQRSVTKSTTEAELMALSIAGAEMEWWQRAFKNVKFKLEFTPQLLCDNTATVSIVTKREDRLQTKLRHVDTHQLWLRQEVEQKRIQVNWVPTDQMPADGLTKVLPRQKHESFVKQLGLEDVRSIITPKEKEEAEKGVQLSAWN</sequence>
<keyword evidence="8" id="KW-0694">RNA-binding</keyword>
<keyword evidence="5" id="KW-0255">Endonuclease</keyword>
<keyword evidence="13" id="KW-0233">DNA recombination</keyword>
<feature type="region of interest" description="Disordered" evidence="17">
    <location>
        <begin position="1316"/>
        <end position="1335"/>
    </location>
</feature>
<dbReference type="KEGG" id="ptrr:90957352"/>
<proteinExistence type="predicted"/>